<feature type="transmembrane region" description="Helical" evidence="6">
    <location>
        <begin position="339"/>
        <end position="360"/>
    </location>
</feature>
<dbReference type="InterPro" id="IPR020846">
    <property type="entry name" value="MFS_dom"/>
</dbReference>
<dbReference type="InterPro" id="IPR036259">
    <property type="entry name" value="MFS_trans_sf"/>
</dbReference>
<feature type="transmembrane region" description="Helical" evidence="6">
    <location>
        <begin position="142"/>
        <end position="168"/>
    </location>
</feature>
<dbReference type="PROSITE" id="PS50850">
    <property type="entry name" value="MFS"/>
    <property type="match status" value="1"/>
</dbReference>
<keyword evidence="2" id="KW-0813">Transport</keyword>
<dbReference type="RefSeq" id="WP_379095012.1">
    <property type="nucleotide sequence ID" value="NZ_JBHUGZ010000003.1"/>
</dbReference>
<evidence type="ECO:0000259" key="7">
    <source>
        <dbReference type="PROSITE" id="PS50850"/>
    </source>
</evidence>
<comment type="caution">
    <text evidence="9">The sequence shown here is derived from an EMBL/GenBank/DDBJ whole genome shotgun (WGS) entry which is preliminary data.</text>
</comment>
<keyword evidence="3 6" id="KW-0812">Transmembrane</keyword>
<proteinExistence type="predicted"/>
<evidence type="ECO:0000256" key="1">
    <source>
        <dbReference type="ARBA" id="ARBA00004141"/>
    </source>
</evidence>
<feature type="transmembrane region" description="Helical" evidence="6">
    <location>
        <begin position="276"/>
        <end position="299"/>
    </location>
</feature>
<protein>
    <submittedName>
        <fullName evidence="9">MFS transporter</fullName>
    </submittedName>
</protein>
<feature type="domain" description="Major facilitator superfamily (MFS) profile" evidence="7">
    <location>
        <begin position="18"/>
        <end position="458"/>
    </location>
</feature>
<feature type="transmembrane region" description="Helical" evidence="6">
    <location>
        <begin position="311"/>
        <end position="332"/>
    </location>
</feature>
<dbReference type="Gene3D" id="1.20.1720.10">
    <property type="entry name" value="Multidrug resistance protein D"/>
    <property type="match status" value="1"/>
</dbReference>
<reference evidence="9" key="1">
    <citation type="journal article" date="2014" name="Int. J. Syst. Evol. Microbiol.">
        <title>Complete genome of a new Firmicutes species belonging to the dominant human colonic microbiota ('Ruminococcus bicirculans') reveals two chromosomes and a selective capacity to utilize plant glucans.</title>
        <authorList>
            <consortium name="NISC Comparative Sequencing Program"/>
            <person name="Wegmann U."/>
            <person name="Louis P."/>
            <person name="Goesmann A."/>
            <person name="Henrissat B."/>
            <person name="Duncan S.H."/>
            <person name="Flint H.J."/>
        </authorList>
    </citation>
    <scope>NUCLEOTIDE SEQUENCE</scope>
    <source>
        <strain evidence="9">ICMP 19545</strain>
    </source>
</reference>
<dbReference type="PANTHER" id="PTHR42718">
    <property type="entry name" value="MAJOR FACILITATOR SUPERFAMILY MULTIDRUG TRANSPORTER MFSC"/>
    <property type="match status" value="1"/>
</dbReference>
<feature type="transmembrane region" description="Helical" evidence="6">
    <location>
        <begin position="436"/>
        <end position="454"/>
    </location>
</feature>
<evidence type="ECO:0000313" key="8">
    <source>
        <dbReference type="EMBL" id="MFD1982357.1"/>
    </source>
</evidence>
<dbReference type="PANTHER" id="PTHR42718:SF9">
    <property type="entry name" value="MAJOR FACILITATOR SUPERFAMILY MULTIDRUG TRANSPORTER MFSC"/>
    <property type="match status" value="1"/>
</dbReference>
<evidence type="ECO:0000313" key="10">
    <source>
        <dbReference type="Proteomes" id="UP001597405"/>
    </source>
</evidence>
<keyword evidence="5 6" id="KW-0472">Membrane</keyword>
<feature type="transmembrane region" description="Helical" evidence="6">
    <location>
        <begin position="372"/>
        <end position="393"/>
    </location>
</feature>
<dbReference type="Pfam" id="PF07690">
    <property type="entry name" value="MFS_1"/>
    <property type="match status" value="1"/>
</dbReference>
<comment type="subcellular location">
    <subcellularLocation>
        <location evidence="1">Membrane</location>
        <topology evidence="1">Multi-pass membrane protein</topology>
    </subcellularLocation>
</comment>
<dbReference type="InterPro" id="IPR011701">
    <property type="entry name" value="MFS"/>
</dbReference>
<feature type="transmembrane region" description="Helical" evidence="6">
    <location>
        <begin position="109"/>
        <end position="130"/>
    </location>
</feature>
<gene>
    <name evidence="8" type="ORF">ACFSOZ_06580</name>
    <name evidence="9" type="ORF">ACFSOZ_08005</name>
</gene>
<evidence type="ECO:0000313" key="9">
    <source>
        <dbReference type="EMBL" id="MFD1982617.1"/>
    </source>
</evidence>
<accession>A0ABW4U7S3</accession>
<dbReference type="SUPFAM" id="SSF103473">
    <property type="entry name" value="MFS general substrate transporter"/>
    <property type="match status" value="1"/>
</dbReference>
<feature type="transmembrane region" description="Helical" evidence="6">
    <location>
        <begin position="12"/>
        <end position="31"/>
    </location>
</feature>
<feature type="transmembrane region" description="Helical" evidence="6">
    <location>
        <begin position="413"/>
        <end position="430"/>
    </location>
</feature>
<name>A0ABW4U7S3_9HYPH</name>
<dbReference type="EMBL" id="JBHUGZ010000006">
    <property type="protein sequence ID" value="MFD1982617.1"/>
    <property type="molecule type" value="Genomic_DNA"/>
</dbReference>
<evidence type="ECO:0000256" key="3">
    <source>
        <dbReference type="ARBA" id="ARBA00022692"/>
    </source>
</evidence>
<evidence type="ECO:0000256" key="6">
    <source>
        <dbReference type="SAM" id="Phobius"/>
    </source>
</evidence>
<feature type="transmembrane region" description="Helical" evidence="6">
    <location>
        <begin position="232"/>
        <end position="255"/>
    </location>
</feature>
<feature type="transmembrane region" description="Helical" evidence="6">
    <location>
        <begin position="51"/>
        <end position="72"/>
    </location>
</feature>
<keyword evidence="4 6" id="KW-1133">Transmembrane helix</keyword>
<feature type="transmembrane region" description="Helical" evidence="6">
    <location>
        <begin position="206"/>
        <end position="226"/>
    </location>
</feature>
<evidence type="ECO:0000256" key="5">
    <source>
        <dbReference type="ARBA" id="ARBA00023136"/>
    </source>
</evidence>
<keyword evidence="10" id="KW-1185">Reference proteome</keyword>
<dbReference type="Proteomes" id="UP001597405">
    <property type="component" value="Unassembled WGS sequence"/>
</dbReference>
<dbReference type="EMBL" id="JBHUGZ010000003">
    <property type="protein sequence ID" value="MFD1982357.1"/>
    <property type="molecule type" value="Genomic_DNA"/>
</dbReference>
<sequence>MSDTMVFKRPAHLAYAATVAATSLGFVVVQLDVSIVNVALNRIGSALSMGIGGLQWVVDAYTLAFASLLLAGGALGDRIGARRVFVGGMALFSIASLACGLAQSAGMLIAARAVQGAGAALLMPCSLALLNRAYASDKARRARAVGLWTAAGGIALSAGPVLGGFMVASLGWESIFLVNLPIGVLAIWMAYRVLQETPLRAERPPIDWAGQGLVVLTLFALTGAFIEAGSSGWASVPVIGGLLLAAIAGSVFLLVESRTKAPMFPLGLFASRVPAVTSLVGLAVNLTLYGTIFMLSLYFQQQRHFSPEMTGLAFLPFMAAVTVSNIAAGRIAANYGPRLPMAIGLAIGAAGFGLMASIQADTSYLSLLWRLLFLPLGIGLAVPAMTTALLSAVPTEISGTASGVLNTVRQSGGAIGVALFGSALALGTIAGMRLAFLASALAVAGSALCAFIFVRDADHSAG</sequence>
<organism evidence="9 10">
    <name type="scientific">Mesorhizobium newzealandense</name>
    <dbReference type="NCBI Taxonomy" id="1300302"/>
    <lineage>
        <taxon>Bacteria</taxon>
        <taxon>Pseudomonadati</taxon>
        <taxon>Pseudomonadota</taxon>
        <taxon>Alphaproteobacteria</taxon>
        <taxon>Hyphomicrobiales</taxon>
        <taxon>Phyllobacteriaceae</taxon>
        <taxon>Mesorhizobium</taxon>
    </lineage>
</organism>
<dbReference type="Gene3D" id="1.20.1250.20">
    <property type="entry name" value="MFS general substrate transporter like domains"/>
    <property type="match status" value="1"/>
</dbReference>
<reference evidence="10" key="2">
    <citation type="journal article" date="2019" name="Int. J. Syst. Evol. Microbiol.">
        <title>The Global Catalogue of Microorganisms (GCM) 10K type strain sequencing project: providing services to taxonomists for standard genome sequencing and annotation.</title>
        <authorList>
            <consortium name="The Broad Institute Genomics Platform"/>
            <consortium name="The Broad Institute Genome Sequencing Center for Infectious Disease"/>
            <person name="Wu L."/>
            <person name="Ma J."/>
        </authorList>
    </citation>
    <scope>NUCLEOTIDE SEQUENCE [LARGE SCALE GENOMIC DNA]</scope>
    <source>
        <strain evidence="10">CGMCC 1.16225</strain>
    </source>
</reference>
<dbReference type="CDD" id="cd17321">
    <property type="entry name" value="MFS_MMR_MDR_like"/>
    <property type="match status" value="1"/>
</dbReference>
<evidence type="ECO:0000256" key="4">
    <source>
        <dbReference type="ARBA" id="ARBA00022989"/>
    </source>
</evidence>
<evidence type="ECO:0000256" key="2">
    <source>
        <dbReference type="ARBA" id="ARBA00022448"/>
    </source>
</evidence>
<feature type="transmembrane region" description="Helical" evidence="6">
    <location>
        <begin position="174"/>
        <end position="194"/>
    </location>
</feature>
<feature type="transmembrane region" description="Helical" evidence="6">
    <location>
        <begin position="84"/>
        <end position="103"/>
    </location>
</feature>
<reference evidence="9" key="3">
    <citation type="submission" date="2024-09" db="EMBL/GenBank/DDBJ databases">
        <authorList>
            <person name="Sun Q."/>
            <person name="Mori K."/>
        </authorList>
    </citation>
    <scope>NUCLEOTIDE SEQUENCE</scope>
    <source>
        <strain evidence="9">ICMP 19545</strain>
    </source>
</reference>